<dbReference type="GO" id="GO:0005737">
    <property type="term" value="C:cytoplasm"/>
    <property type="evidence" value="ECO:0007669"/>
    <property type="project" value="UniProtKB-SubCell"/>
</dbReference>
<dbReference type="GO" id="GO:0008716">
    <property type="term" value="F:D-alanine-D-alanine ligase activity"/>
    <property type="evidence" value="ECO:0007669"/>
    <property type="project" value="UniProtKB-EC"/>
</dbReference>
<evidence type="ECO:0000256" key="11">
    <source>
        <dbReference type="ARBA" id="ARBA00022984"/>
    </source>
</evidence>
<evidence type="ECO:0000256" key="12">
    <source>
        <dbReference type="ARBA" id="ARBA00047614"/>
    </source>
</evidence>
<dbReference type="PROSITE" id="PS50975">
    <property type="entry name" value="ATP_GRASP"/>
    <property type="match status" value="1"/>
</dbReference>
<comment type="catalytic activity">
    <reaction evidence="12">
        <text>2 D-alanine + ATP = D-alanyl-D-alanine + ADP + phosphate + H(+)</text>
        <dbReference type="Rhea" id="RHEA:11224"/>
        <dbReference type="ChEBI" id="CHEBI:15378"/>
        <dbReference type="ChEBI" id="CHEBI:30616"/>
        <dbReference type="ChEBI" id="CHEBI:43474"/>
        <dbReference type="ChEBI" id="CHEBI:57416"/>
        <dbReference type="ChEBI" id="CHEBI:57822"/>
        <dbReference type="ChEBI" id="CHEBI:456216"/>
        <dbReference type="EC" id="6.3.2.4"/>
    </reaction>
</comment>
<dbReference type="GO" id="GO:0008360">
    <property type="term" value="P:regulation of cell shape"/>
    <property type="evidence" value="ECO:0007669"/>
    <property type="project" value="UniProtKB-KW"/>
</dbReference>
<evidence type="ECO:0000256" key="2">
    <source>
        <dbReference type="ARBA" id="ARBA00001946"/>
    </source>
</evidence>
<evidence type="ECO:0000256" key="1">
    <source>
        <dbReference type="ARBA" id="ARBA00001936"/>
    </source>
</evidence>
<evidence type="ECO:0000256" key="5">
    <source>
        <dbReference type="ARBA" id="ARBA00012216"/>
    </source>
</evidence>
<dbReference type="Gene3D" id="3.30.1490.20">
    <property type="entry name" value="ATP-grasp fold, A domain"/>
    <property type="match status" value="1"/>
</dbReference>
<keyword evidence="16" id="KW-0489">Methyltransferase</keyword>
<evidence type="ECO:0000256" key="8">
    <source>
        <dbReference type="ARBA" id="ARBA00022741"/>
    </source>
</evidence>
<gene>
    <name evidence="16" type="ORF">G3M78_02695</name>
</gene>
<dbReference type="GO" id="GO:0046872">
    <property type="term" value="F:metal ion binding"/>
    <property type="evidence" value="ECO:0007669"/>
    <property type="project" value="InterPro"/>
</dbReference>
<dbReference type="SUPFAM" id="SSF53335">
    <property type="entry name" value="S-adenosyl-L-methionine-dependent methyltransferases"/>
    <property type="match status" value="1"/>
</dbReference>
<dbReference type="PANTHER" id="PTHR23132">
    <property type="entry name" value="D-ALANINE--D-ALANINE LIGASE"/>
    <property type="match status" value="1"/>
</dbReference>
<dbReference type="Gene3D" id="3.40.50.150">
    <property type="entry name" value="Vaccinia Virus protein VP39"/>
    <property type="match status" value="1"/>
</dbReference>
<dbReference type="InterPro" id="IPR011761">
    <property type="entry name" value="ATP-grasp"/>
</dbReference>
<keyword evidence="10" id="KW-0133">Cell shape</keyword>
<feature type="region of interest" description="Disordered" evidence="14">
    <location>
        <begin position="1"/>
        <end position="31"/>
    </location>
</feature>
<keyword evidence="16" id="KW-0808">Transferase</keyword>
<feature type="domain" description="ATP-grasp" evidence="15">
    <location>
        <begin position="424"/>
        <end position="636"/>
    </location>
</feature>
<evidence type="ECO:0000256" key="3">
    <source>
        <dbReference type="ARBA" id="ARBA00004496"/>
    </source>
</evidence>
<dbReference type="InterPro" id="IPR013815">
    <property type="entry name" value="ATP_grasp_subdomain_1"/>
</dbReference>
<keyword evidence="11" id="KW-0573">Peptidoglycan synthesis</keyword>
<keyword evidence="9 13" id="KW-0067">ATP-binding</keyword>
<comment type="subcellular location">
    <subcellularLocation>
        <location evidence="3">Cytoplasm</location>
    </subcellularLocation>
</comment>
<dbReference type="AlphaFoldDB" id="A0A7T0C0N4"/>
<dbReference type="GO" id="GO:0032259">
    <property type="term" value="P:methylation"/>
    <property type="evidence" value="ECO:0007669"/>
    <property type="project" value="UniProtKB-KW"/>
</dbReference>
<dbReference type="InterPro" id="IPR011095">
    <property type="entry name" value="Dala_Dala_lig_C"/>
</dbReference>
<dbReference type="GO" id="GO:0008168">
    <property type="term" value="F:methyltransferase activity"/>
    <property type="evidence" value="ECO:0007669"/>
    <property type="project" value="UniProtKB-KW"/>
</dbReference>
<keyword evidence="8 13" id="KW-0547">Nucleotide-binding</keyword>
<dbReference type="GO" id="GO:0009252">
    <property type="term" value="P:peptidoglycan biosynthetic process"/>
    <property type="evidence" value="ECO:0007669"/>
    <property type="project" value="UniProtKB-KW"/>
</dbReference>
<evidence type="ECO:0000256" key="13">
    <source>
        <dbReference type="PROSITE-ProRule" id="PRU00409"/>
    </source>
</evidence>
<reference evidence="17" key="1">
    <citation type="submission" date="2020-02" db="EMBL/GenBank/DDBJ databases">
        <title>Genomic and physiological characterization of two novel Nitrospinaceae genera.</title>
        <authorList>
            <person name="Mueller A.J."/>
            <person name="Jung M.-Y."/>
            <person name="Strachan C.R."/>
            <person name="Herbold C.W."/>
            <person name="Kirkegaard R.H."/>
            <person name="Daims H."/>
        </authorList>
    </citation>
    <scope>NUCLEOTIDE SEQUENCE [LARGE SCALE GENOMIC DNA]</scope>
</reference>
<dbReference type="Pfam" id="PF13649">
    <property type="entry name" value="Methyltransf_25"/>
    <property type="match status" value="1"/>
</dbReference>
<dbReference type="PROSITE" id="PS00844">
    <property type="entry name" value="DALA_DALA_LIGASE_2"/>
    <property type="match status" value="1"/>
</dbReference>
<evidence type="ECO:0000256" key="14">
    <source>
        <dbReference type="SAM" id="MobiDB-lite"/>
    </source>
</evidence>
<dbReference type="EC" id="6.3.2.4" evidence="5"/>
<dbReference type="CDD" id="cd02440">
    <property type="entry name" value="AdoMet_MTases"/>
    <property type="match status" value="1"/>
</dbReference>
<accession>A0A7T0C0N4</accession>
<keyword evidence="7" id="KW-0436">Ligase</keyword>
<comment type="similarity">
    <text evidence="4">Belongs to the D-alanine--D-alanine ligase family.</text>
</comment>
<dbReference type="KEGG" id="nva:G3M78_02695"/>
<evidence type="ECO:0000256" key="4">
    <source>
        <dbReference type="ARBA" id="ARBA00010871"/>
    </source>
</evidence>
<name>A0A7T0C0N4_9BACT</name>
<dbReference type="PANTHER" id="PTHR23132:SF23">
    <property type="entry name" value="D-ALANINE--D-ALANINE LIGASE B"/>
    <property type="match status" value="1"/>
</dbReference>
<dbReference type="InterPro" id="IPR041698">
    <property type="entry name" value="Methyltransf_25"/>
</dbReference>
<evidence type="ECO:0000313" key="17">
    <source>
        <dbReference type="Proteomes" id="UP000594464"/>
    </source>
</evidence>
<proteinExistence type="inferred from homology"/>
<evidence type="ECO:0000259" key="15">
    <source>
        <dbReference type="PROSITE" id="PS50975"/>
    </source>
</evidence>
<dbReference type="GO" id="GO:0005524">
    <property type="term" value="F:ATP binding"/>
    <property type="evidence" value="ECO:0007669"/>
    <property type="project" value="UniProtKB-UniRule"/>
</dbReference>
<evidence type="ECO:0000256" key="9">
    <source>
        <dbReference type="ARBA" id="ARBA00022840"/>
    </source>
</evidence>
<dbReference type="FunFam" id="3.30.470.20:FF:000105">
    <property type="entry name" value="Predicted protein"/>
    <property type="match status" value="1"/>
</dbReference>
<dbReference type="InterPro" id="IPR029063">
    <property type="entry name" value="SAM-dependent_MTases_sf"/>
</dbReference>
<dbReference type="Gene3D" id="3.30.470.20">
    <property type="entry name" value="ATP-grasp fold, B domain"/>
    <property type="match status" value="1"/>
</dbReference>
<evidence type="ECO:0000256" key="6">
    <source>
        <dbReference type="ARBA" id="ARBA00022490"/>
    </source>
</evidence>
<comment type="cofactor">
    <cofactor evidence="2">
        <name>Mg(2+)</name>
        <dbReference type="ChEBI" id="CHEBI:18420"/>
    </cofactor>
</comment>
<dbReference type="Pfam" id="PF07478">
    <property type="entry name" value="Dala_Dala_lig_C"/>
    <property type="match status" value="1"/>
</dbReference>
<dbReference type="EMBL" id="CP048620">
    <property type="protein sequence ID" value="QPJ64360.1"/>
    <property type="molecule type" value="Genomic_DNA"/>
</dbReference>
<evidence type="ECO:0000313" key="16">
    <source>
        <dbReference type="EMBL" id="QPJ64360.1"/>
    </source>
</evidence>
<dbReference type="SUPFAM" id="SSF56059">
    <property type="entry name" value="Glutathione synthetase ATP-binding domain-like"/>
    <property type="match status" value="1"/>
</dbReference>
<evidence type="ECO:0000256" key="10">
    <source>
        <dbReference type="ARBA" id="ARBA00022960"/>
    </source>
</evidence>
<dbReference type="Gene3D" id="2.20.25.110">
    <property type="entry name" value="S-adenosyl-L-methionine-dependent methyltransferases"/>
    <property type="match status" value="1"/>
</dbReference>
<organism evidence="16 17">
    <name type="scientific">Candidatus Nitrohelix vancouverensis</name>
    <dbReference type="NCBI Taxonomy" id="2705534"/>
    <lineage>
        <taxon>Bacteria</taxon>
        <taxon>Pseudomonadati</taxon>
        <taxon>Nitrospinota/Tectimicrobiota group</taxon>
        <taxon>Nitrospinota</taxon>
        <taxon>Nitrospinia</taxon>
        <taxon>Nitrospinales</taxon>
        <taxon>Nitrospinaceae</taxon>
        <taxon>Candidatus Nitrohelix</taxon>
    </lineage>
</organism>
<dbReference type="InterPro" id="IPR000291">
    <property type="entry name" value="D-Ala_lig_Van_CS"/>
</dbReference>
<feature type="compositionally biased region" description="Low complexity" evidence="14">
    <location>
        <begin position="9"/>
        <end position="18"/>
    </location>
</feature>
<sequence>MEYKNPNEASKTPASPKSPAKKGKLNPVRTLGPVSDLERHLPPEWWRDIFNSLYLKTDGDVVENDLNTVRDIDWVVKSANLQPSDHILDLCCGQGRHTLELASRGFQNVAGLDRSRYLIRLARKRAKKRNLKVQFSEGDARKFRSLENSRDCVIVMGNSFGYFEREEDDIQILESIKRILKSEGKLVLDIVDGVWMAQNFEPRSWEWIDQTHFVNRERSLTQDRKRIISREVITNSEIGVLADQFYAERLYTLDEITALLKKLDFTQVQSHGNLVSESTRGQDLGMMANRLFITARGPVKAAPLPAEKKETSRITVLMGDPRLPDSVKKDGKFNAEDMETINILKSNLAKLSQYEFTYLDDHKNLFQQLNSRSPGLVLNLCDEGFNNDPTKELHVPAFLELMDVPYTGAGPGCLWLCYNKANVRALAASLDVSVPMETYFDPNDQAANLPSYFPALIKPSCGDSSIGITSKSVVHNAEELISYLDYLREILPGVPILIQEYLQGAEYSVSLIGNADKFEVLPILEVDYSELPSDLPPILSYDSKWVPESPYWNRIQYKEAKLDEENYRKLMSFSSRLFERLECQDYARFDYRADSEGNIKLLEVNPNPGWCWDGKLNLMAGFAGMEYWQLLEMILQAAKDRIRGRS</sequence>
<keyword evidence="6" id="KW-0963">Cytoplasm</keyword>
<comment type="cofactor">
    <cofactor evidence="1">
        <name>Mn(2+)</name>
        <dbReference type="ChEBI" id="CHEBI:29035"/>
    </cofactor>
</comment>
<evidence type="ECO:0000256" key="7">
    <source>
        <dbReference type="ARBA" id="ARBA00022598"/>
    </source>
</evidence>
<protein>
    <recommendedName>
        <fullName evidence="5">D-alanine--D-alanine ligase</fullName>
        <ecNumber evidence="5">6.3.2.4</ecNumber>
    </recommendedName>
</protein>
<dbReference type="Proteomes" id="UP000594464">
    <property type="component" value="Chromosome"/>
</dbReference>